<evidence type="ECO:0000313" key="1">
    <source>
        <dbReference type="EMBL" id="QJC21845.1"/>
    </source>
</evidence>
<protein>
    <submittedName>
        <fullName evidence="1">Uncharacterized protein</fullName>
    </submittedName>
</protein>
<reference evidence="1 2" key="1">
    <citation type="submission" date="2020-03" db="EMBL/GenBank/DDBJ databases">
        <title>Complete genome of Arcanobacterium buesumensis sp. nov. strain 2701.</title>
        <authorList>
            <person name="Borowiak M."/>
            <person name="Alssahen M."/>
            <person name="Laemmler C."/>
            <person name="Malorny B."/>
            <person name="Hassan A."/>
            <person name="Prenger-Berninghoff E."/>
            <person name="Ploetz M."/>
            <person name="Abdulmawjood A."/>
        </authorList>
    </citation>
    <scope>NUCLEOTIDE SEQUENCE [LARGE SCALE GENOMIC DNA]</scope>
    <source>
        <strain evidence="1 2">2701</strain>
    </source>
</reference>
<dbReference type="EMBL" id="CP050804">
    <property type="protein sequence ID" value="QJC21845.1"/>
    <property type="molecule type" value="Genomic_DNA"/>
</dbReference>
<dbReference type="KEGG" id="arca:HC352_04550"/>
<dbReference type="AlphaFoldDB" id="A0A6H2EJV2"/>
<accession>A0A6H2EJV2</accession>
<organism evidence="1 2">
    <name type="scientific">Arcanobacterium buesumense</name>
    <dbReference type="NCBI Taxonomy" id="2722751"/>
    <lineage>
        <taxon>Bacteria</taxon>
        <taxon>Bacillati</taxon>
        <taxon>Actinomycetota</taxon>
        <taxon>Actinomycetes</taxon>
        <taxon>Actinomycetales</taxon>
        <taxon>Actinomycetaceae</taxon>
        <taxon>Arcanobacterium</taxon>
    </lineage>
</organism>
<evidence type="ECO:0000313" key="2">
    <source>
        <dbReference type="Proteomes" id="UP000502298"/>
    </source>
</evidence>
<proteinExistence type="predicted"/>
<dbReference type="RefSeq" id="WP_168917785.1">
    <property type="nucleotide sequence ID" value="NZ_CP050804.1"/>
</dbReference>
<name>A0A6H2EJV2_9ACTO</name>
<gene>
    <name evidence="1" type="ORF">HC352_04550</name>
</gene>
<dbReference type="Proteomes" id="UP000502298">
    <property type="component" value="Chromosome"/>
</dbReference>
<sequence length="271" mass="27622">MKRSLLACLASATLARGVGEAAKRVSLPNWQRTSFNSKAVSLTGGAQVALGILAGTFAIPDRRLRSASLIAVGTGAGAGYIDDHLESRFKAQGKGFHGHLGALKSGKITSGVAKIVIIGSGATLASVVLNYPRSLRDLFSTSVDAALIAGTANLVNLLDLRPGRALKVALVSAGLSGTIAKSSHVVPASVVGSSLASLPADLRGETMLGDLGANALGGQLGVMFARAMPIYGRCLALAGIIGLTGISEKVSFSHVIDNNSVLHFLDQLGRS</sequence>
<keyword evidence="2" id="KW-1185">Reference proteome</keyword>